<sequence>MGVRPPLETIILFAAIAAAAPVLASLLGRFVRVPIVVFEIVLGLIFGPAVLGWITVNDFTTFLAGVGLATLFFLAGNEIDFTVLRERSTGPTVLGWVLSSRSASVSASSSADRSRPASSSASRCRPRRSARSCPCCGTPAS</sequence>
<feature type="transmembrane region" description="Helical" evidence="6">
    <location>
        <begin position="62"/>
        <end position="79"/>
    </location>
</feature>
<feature type="domain" description="Cation/H+ exchanger transmembrane" evidence="7">
    <location>
        <begin position="22"/>
        <end position="87"/>
    </location>
</feature>
<protein>
    <recommendedName>
        <fullName evidence="7">Cation/H+ exchanger transmembrane domain-containing protein</fullName>
    </recommendedName>
</protein>
<feature type="transmembrane region" description="Helical" evidence="6">
    <location>
        <begin position="35"/>
        <end position="56"/>
    </location>
</feature>
<feature type="region of interest" description="Disordered" evidence="5">
    <location>
        <begin position="101"/>
        <end position="141"/>
    </location>
</feature>
<dbReference type="EMBL" id="AP027731">
    <property type="protein sequence ID" value="BDZ44835.1"/>
    <property type="molecule type" value="Genomic_DNA"/>
</dbReference>
<evidence type="ECO:0000256" key="2">
    <source>
        <dbReference type="ARBA" id="ARBA00022692"/>
    </source>
</evidence>
<gene>
    <name evidence="8" type="ORF">GCM10025866_07440</name>
</gene>
<evidence type="ECO:0000256" key="5">
    <source>
        <dbReference type="SAM" id="MobiDB-lite"/>
    </source>
</evidence>
<dbReference type="InterPro" id="IPR038770">
    <property type="entry name" value="Na+/solute_symporter_sf"/>
</dbReference>
<accession>A0ABM8G9K4</accession>
<feature type="transmembrane region" description="Helical" evidence="6">
    <location>
        <begin position="6"/>
        <end position="28"/>
    </location>
</feature>
<dbReference type="Proteomes" id="UP001321498">
    <property type="component" value="Chromosome"/>
</dbReference>
<feature type="compositionally biased region" description="Low complexity" evidence="5">
    <location>
        <begin position="101"/>
        <end position="123"/>
    </location>
</feature>
<proteinExistence type="predicted"/>
<dbReference type="Pfam" id="PF00999">
    <property type="entry name" value="Na_H_Exchanger"/>
    <property type="match status" value="1"/>
</dbReference>
<evidence type="ECO:0000256" key="1">
    <source>
        <dbReference type="ARBA" id="ARBA00004141"/>
    </source>
</evidence>
<evidence type="ECO:0000313" key="9">
    <source>
        <dbReference type="Proteomes" id="UP001321498"/>
    </source>
</evidence>
<keyword evidence="4 6" id="KW-0472">Membrane</keyword>
<name>A0ABM8G9K4_9MICO</name>
<dbReference type="InterPro" id="IPR006153">
    <property type="entry name" value="Cation/H_exchanger_TM"/>
</dbReference>
<evidence type="ECO:0000313" key="8">
    <source>
        <dbReference type="EMBL" id="BDZ44835.1"/>
    </source>
</evidence>
<evidence type="ECO:0000256" key="6">
    <source>
        <dbReference type="SAM" id="Phobius"/>
    </source>
</evidence>
<organism evidence="8 9">
    <name type="scientific">Naasia aerilata</name>
    <dbReference type="NCBI Taxonomy" id="1162966"/>
    <lineage>
        <taxon>Bacteria</taxon>
        <taxon>Bacillati</taxon>
        <taxon>Actinomycetota</taxon>
        <taxon>Actinomycetes</taxon>
        <taxon>Micrococcales</taxon>
        <taxon>Microbacteriaceae</taxon>
        <taxon>Naasia</taxon>
    </lineage>
</organism>
<reference evidence="9" key="1">
    <citation type="journal article" date="2019" name="Int. J. Syst. Evol. Microbiol.">
        <title>The Global Catalogue of Microorganisms (GCM) 10K type strain sequencing project: providing services to taxonomists for standard genome sequencing and annotation.</title>
        <authorList>
            <consortium name="The Broad Institute Genomics Platform"/>
            <consortium name="The Broad Institute Genome Sequencing Center for Infectious Disease"/>
            <person name="Wu L."/>
            <person name="Ma J."/>
        </authorList>
    </citation>
    <scope>NUCLEOTIDE SEQUENCE [LARGE SCALE GENOMIC DNA]</scope>
    <source>
        <strain evidence="9">NBRC 108725</strain>
    </source>
</reference>
<keyword evidence="9" id="KW-1185">Reference proteome</keyword>
<keyword evidence="3 6" id="KW-1133">Transmembrane helix</keyword>
<keyword evidence="2 6" id="KW-0812">Transmembrane</keyword>
<evidence type="ECO:0000259" key="7">
    <source>
        <dbReference type="Pfam" id="PF00999"/>
    </source>
</evidence>
<evidence type="ECO:0000256" key="3">
    <source>
        <dbReference type="ARBA" id="ARBA00022989"/>
    </source>
</evidence>
<dbReference type="Gene3D" id="1.20.1530.20">
    <property type="match status" value="1"/>
</dbReference>
<evidence type="ECO:0000256" key="4">
    <source>
        <dbReference type="ARBA" id="ARBA00023136"/>
    </source>
</evidence>
<comment type="subcellular location">
    <subcellularLocation>
        <location evidence="1">Membrane</location>
        <topology evidence="1">Multi-pass membrane protein</topology>
    </subcellularLocation>
</comment>